<dbReference type="RefSeq" id="WP_119572171.1">
    <property type="nucleotide sequence ID" value="NZ_LR215032.1"/>
</dbReference>
<dbReference type="Gene3D" id="2.60.120.370">
    <property type="entry name" value="YhcH/YjgK/YiaL"/>
    <property type="match status" value="1"/>
</dbReference>
<evidence type="ECO:0000313" key="2">
    <source>
        <dbReference type="Proteomes" id="UP000289862"/>
    </source>
</evidence>
<name>A0A449AZZ1_9BACT</name>
<reference evidence="1 2" key="1">
    <citation type="submission" date="2019-01" db="EMBL/GenBank/DDBJ databases">
        <authorList>
            <consortium name="Pathogen Informatics"/>
        </authorList>
    </citation>
    <scope>NUCLEOTIDE SEQUENCE [LARGE SCALE GENOMIC DNA]</scope>
    <source>
        <strain evidence="1 2">NCTC10186</strain>
        <plasmid evidence="2">2</plasmid>
    </source>
</reference>
<organism evidence="1 2">
    <name type="scientific">Mycoplasmopsis gallopavonis</name>
    <dbReference type="NCBI Taxonomy" id="76629"/>
    <lineage>
        <taxon>Bacteria</taxon>
        <taxon>Bacillati</taxon>
        <taxon>Mycoplasmatota</taxon>
        <taxon>Mycoplasmoidales</taxon>
        <taxon>Metamycoplasmataceae</taxon>
        <taxon>Mycoplasmopsis</taxon>
    </lineage>
</organism>
<dbReference type="NCBIfam" id="TIGR00022">
    <property type="entry name" value="YhcH/YjgK/YiaL family protein"/>
    <property type="match status" value="1"/>
</dbReference>
<dbReference type="Pfam" id="PF04074">
    <property type="entry name" value="DUF386"/>
    <property type="match status" value="1"/>
</dbReference>
<sequence>MIFDSLKNIDKYQTKYPEVNHALSLLKEIKFDELKLGPNIINEAIKVVKLDFQDAYPELKFGEVHEKFVDIHVYGGTCDEIIYYDEDLHFTKDDILLEDLTYDLYLVKVKEYTNKIILKPNTFALFFPGEFHAPKISNQKFTKINKYVVKIKVN</sequence>
<dbReference type="SUPFAM" id="SSF51197">
    <property type="entry name" value="Clavaminate synthase-like"/>
    <property type="match status" value="1"/>
</dbReference>
<keyword evidence="2" id="KW-1185">Reference proteome</keyword>
<dbReference type="OrthoDB" id="9792756at2"/>
<geneLocation type="plasmid" evidence="1 2">
    <name>2</name>
</geneLocation>
<keyword evidence="1" id="KW-0614">Plasmid</keyword>
<dbReference type="PANTHER" id="PTHR34986:SF1">
    <property type="entry name" value="PROTEIN YIAL"/>
    <property type="match status" value="1"/>
</dbReference>
<dbReference type="AlphaFoldDB" id="A0A449AZZ1"/>
<proteinExistence type="predicted"/>
<protein>
    <submittedName>
        <fullName evidence="1">Beta-galactosidase-like protein</fullName>
    </submittedName>
</protein>
<dbReference type="Proteomes" id="UP000289862">
    <property type="component" value="Plasmid 2"/>
</dbReference>
<dbReference type="InterPro" id="IPR004375">
    <property type="entry name" value="NanQ/TabA/YiaL"/>
</dbReference>
<gene>
    <name evidence="1" type="ORF">NCTC10186_00577</name>
</gene>
<evidence type="ECO:0000313" key="1">
    <source>
        <dbReference type="EMBL" id="VEU73088.1"/>
    </source>
</evidence>
<dbReference type="EMBL" id="LR215032">
    <property type="protein sequence ID" value="VEU73088.1"/>
    <property type="molecule type" value="Genomic_DNA"/>
</dbReference>
<dbReference type="InterPro" id="IPR037012">
    <property type="entry name" value="NanQ/TabA/YiaL_sf"/>
</dbReference>
<dbReference type="PANTHER" id="PTHR34986">
    <property type="entry name" value="EVOLVED BETA-GALACTOSIDASE SUBUNIT BETA"/>
    <property type="match status" value="1"/>
</dbReference>
<dbReference type="GO" id="GO:0005829">
    <property type="term" value="C:cytosol"/>
    <property type="evidence" value="ECO:0007669"/>
    <property type="project" value="TreeGrafter"/>
</dbReference>
<dbReference type="KEGG" id="mgal:NCTC10186_00577"/>
<accession>A0A449AZZ1</accession>